<evidence type="ECO:0000313" key="2">
    <source>
        <dbReference type="EMBL" id="MEM5948829.1"/>
    </source>
</evidence>
<name>A0ABU9UDT9_9SPIR</name>
<dbReference type="EMBL" id="JBCHKQ010000005">
    <property type="protein sequence ID" value="MEM5948829.1"/>
    <property type="molecule type" value="Genomic_DNA"/>
</dbReference>
<dbReference type="InterPro" id="IPR050817">
    <property type="entry name" value="DjlA_DnaK_co-chaperone"/>
</dbReference>
<dbReference type="Proteomes" id="UP001466331">
    <property type="component" value="Unassembled WGS sequence"/>
</dbReference>
<dbReference type="SUPFAM" id="SSF46565">
    <property type="entry name" value="Chaperone J-domain"/>
    <property type="match status" value="1"/>
</dbReference>
<gene>
    <name evidence="2" type="ORF">WKV44_09785</name>
</gene>
<comment type="caution">
    <text evidence="2">The sequence shown here is derived from an EMBL/GenBank/DDBJ whole genome shotgun (WGS) entry which is preliminary data.</text>
</comment>
<keyword evidence="3" id="KW-1185">Reference proteome</keyword>
<dbReference type="PRINTS" id="PR00625">
    <property type="entry name" value="JDOMAIN"/>
</dbReference>
<evidence type="ECO:0000313" key="3">
    <source>
        <dbReference type="Proteomes" id="UP001466331"/>
    </source>
</evidence>
<reference evidence="2 3" key="1">
    <citation type="submission" date="2024-03" db="EMBL/GenBank/DDBJ databases">
        <title>Ignisphaera cupida sp. nov., a hyperthermophilic hydrolytic archaeon from a hot spring of Kamchatka, and proposal of Ignisphaeraceae fam. nov.</title>
        <authorList>
            <person name="Podosokorskaya O.A."/>
            <person name="Elcheninov A.G."/>
            <person name="Maltseva A.I."/>
            <person name="Zayulina K.S."/>
            <person name="Novikov A."/>
            <person name="Merkel A.Y."/>
        </authorList>
    </citation>
    <scope>NUCLEOTIDE SEQUENCE [LARGE SCALE GENOMIC DNA]</scope>
    <source>
        <strain evidence="2 3">38H-sp</strain>
    </source>
</reference>
<dbReference type="SMART" id="SM00271">
    <property type="entry name" value="DnaJ"/>
    <property type="match status" value="1"/>
</dbReference>
<organism evidence="2 3">
    <name type="scientific">Rarispira pelagica</name>
    <dbReference type="NCBI Taxonomy" id="3141764"/>
    <lineage>
        <taxon>Bacteria</taxon>
        <taxon>Pseudomonadati</taxon>
        <taxon>Spirochaetota</taxon>
        <taxon>Spirochaetia</taxon>
        <taxon>Winmispirales</taxon>
        <taxon>Winmispiraceae</taxon>
        <taxon>Rarispira</taxon>
    </lineage>
</organism>
<dbReference type="PANTHER" id="PTHR24074">
    <property type="entry name" value="CO-CHAPERONE PROTEIN DJLA"/>
    <property type="match status" value="1"/>
</dbReference>
<accession>A0ABU9UDT9</accession>
<proteinExistence type="predicted"/>
<dbReference type="InterPro" id="IPR001623">
    <property type="entry name" value="DnaJ_domain"/>
</dbReference>
<sequence>MSDIFERLSRILRAELNRFKSDFFETDDSDAVFREAMEELDDFLAGRTYRTERQKNSTFHKPSIDPEIQKAFDVLGLSYDSSFPMVKKAYREAMRRFHPDRIQGDEEALKKATEEAKKINHAYSVLKDFFTAKGL</sequence>
<evidence type="ECO:0000259" key="1">
    <source>
        <dbReference type="PROSITE" id="PS50076"/>
    </source>
</evidence>
<dbReference type="PROSITE" id="PS50076">
    <property type="entry name" value="DNAJ_2"/>
    <property type="match status" value="1"/>
</dbReference>
<protein>
    <submittedName>
        <fullName evidence="2">J domain-containing protein</fullName>
    </submittedName>
</protein>
<dbReference type="Gene3D" id="1.10.287.110">
    <property type="entry name" value="DnaJ domain"/>
    <property type="match status" value="1"/>
</dbReference>
<dbReference type="CDD" id="cd06257">
    <property type="entry name" value="DnaJ"/>
    <property type="match status" value="1"/>
</dbReference>
<feature type="domain" description="J" evidence="1">
    <location>
        <begin position="70"/>
        <end position="135"/>
    </location>
</feature>
<dbReference type="RefSeq" id="WP_420070279.1">
    <property type="nucleotide sequence ID" value="NZ_JBCHKQ010000005.1"/>
</dbReference>
<dbReference type="Pfam" id="PF00226">
    <property type="entry name" value="DnaJ"/>
    <property type="match status" value="1"/>
</dbReference>
<dbReference type="InterPro" id="IPR036869">
    <property type="entry name" value="J_dom_sf"/>
</dbReference>